<feature type="transmembrane region" description="Helical" evidence="5">
    <location>
        <begin position="21"/>
        <end position="45"/>
    </location>
</feature>
<evidence type="ECO:0000256" key="3">
    <source>
        <dbReference type="ARBA" id="ARBA00022989"/>
    </source>
</evidence>
<protein>
    <recommendedName>
        <fullName evidence="6">ABC-2 type transporter transmembrane domain-containing protein</fullName>
    </recommendedName>
</protein>
<evidence type="ECO:0000256" key="4">
    <source>
        <dbReference type="ARBA" id="ARBA00023136"/>
    </source>
</evidence>
<feature type="transmembrane region" description="Helical" evidence="5">
    <location>
        <begin position="278"/>
        <end position="300"/>
    </location>
</feature>
<dbReference type="EMBL" id="DOYJ01000336">
    <property type="protein sequence ID" value="HCB76872.1"/>
    <property type="molecule type" value="Genomic_DNA"/>
</dbReference>
<evidence type="ECO:0000259" key="6">
    <source>
        <dbReference type="Pfam" id="PF12698"/>
    </source>
</evidence>
<dbReference type="GO" id="GO:0016020">
    <property type="term" value="C:membrane"/>
    <property type="evidence" value="ECO:0007669"/>
    <property type="project" value="UniProtKB-SubCell"/>
</dbReference>
<feature type="transmembrane region" description="Helical" evidence="5">
    <location>
        <begin position="368"/>
        <end position="389"/>
    </location>
</feature>
<reference evidence="7 8" key="1">
    <citation type="journal article" date="2018" name="Nat. Biotechnol.">
        <title>A standardized bacterial taxonomy based on genome phylogeny substantially revises the tree of life.</title>
        <authorList>
            <person name="Parks D.H."/>
            <person name="Chuvochina M."/>
            <person name="Waite D.W."/>
            <person name="Rinke C."/>
            <person name="Skarshewski A."/>
            <person name="Chaumeil P.A."/>
            <person name="Hugenholtz P."/>
        </authorList>
    </citation>
    <scope>NUCLEOTIDE SEQUENCE [LARGE SCALE GENOMIC DNA]</scope>
    <source>
        <strain evidence="7">UBA9015</strain>
    </source>
</reference>
<dbReference type="GO" id="GO:0140359">
    <property type="term" value="F:ABC-type transporter activity"/>
    <property type="evidence" value="ECO:0007669"/>
    <property type="project" value="InterPro"/>
</dbReference>
<comment type="caution">
    <text evidence="7">The sequence shown here is derived from an EMBL/GenBank/DDBJ whole genome shotgun (WGS) entry which is preliminary data.</text>
</comment>
<evidence type="ECO:0000313" key="8">
    <source>
        <dbReference type="Proteomes" id="UP000262699"/>
    </source>
</evidence>
<dbReference type="Proteomes" id="UP000262699">
    <property type="component" value="Unassembled WGS sequence"/>
</dbReference>
<gene>
    <name evidence="7" type="ORF">DEP91_12005</name>
</gene>
<evidence type="ECO:0000256" key="1">
    <source>
        <dbReference type="ARBA" id="ARBA00004141"/>
    </source>
</evidence>
<sequence>MSSTRRLIRQTLTIARRDFTATVFTPTFLLFLFAPFLFMGLSAAIGGMGAASIAERGERALRIVALTGLADRELLFAGDRNLRAMFRDRDAPPALELPATAANDERTARAQLDRRDAQVTAVLYGPLDRPTVLHAPIGTRSAAYLAQLADQGIRLRETGTRPKSTARLVEVKRARAAPLSSDEGGFFAVFALFFLTLLLAGQVVSSMAEERSNKVIEVLAAAVPLESVFLGKLIGMFGVALTFVAFWGTIAANVASVLPGNVGAALTGMAPALGFPTFVMLFVAYFTMAYLLLGAVFLGVGAQASTPREIQMLSLPITIFQVAMFGLASAAAANPGGWVATAAAVFPFSSPFAMAGRAASAPALWPHLLALAWQLGWVALTVAIGARAFRRGVLQSAGPKLKWFRRAAVDTPVS</sequence>
<keyword evidence="2 5" id="KW-0812">Transmembrane</keyword>
<name>A0A3D0WE18_9SPHN</name>
<feature type="domain" description="ABC-2 type transporter transmembrane" evidence="6">
    <location>
        <begin position="185"/>
        <end position="384"/>
    </location>
</feature>
<feature type="transmembrane region" description="Helical" evidence="5">
    <location>
        <begin position="233"/>
        <end position="258"/>
    </location>
</feature>
<accession>A0A3D0WE18</accession>
<proteinExistence type="predicted"/>
<organism evidence="7 8">
    <name type="scientific">Sphingomonas bacterium</name>
    <dbReference type="NCBI Taxonomy" id="1895847"/>
    <lineage>
        <taxon>Bacteria</taxon>
        <taxon>Pseudomonadati</taxon>
        <taxon>Pseudomonadota</taxon>
        <taxon>Alphaproteobacteria</taxon>
        <taxon>Sphingomonadales</taxon>
        <taxon>Sphingomonadaceae</taxon>
        <taxon>Sphingomonas</taxon>
    </lineage>
</organism>
<dbReference type="Pfam" id="PF12698">
    <property type="entry name" value="ABC2_membrane_3"/>
    <property type="match status" value="1"/>
</dbReference>
<dbReference type="AlphaFoldDB" id="A0A3D0WE18"/>
<feature type="transmembrane region" description="Helical" evidence="5">
    <location>
        <begin position="185"/>
        <end position="204"/>
    </location>
</feature>
<keyword evidence="3 5" id="KW-1133">Transmembrane helix</keyword>
<evidence type="ECO:0000256" key="5">
    <source>
        <dbReference type="SAM" id="Phobius"/>
    </source>
</evidence>
<evidence type="ECO:0000256" key="2">
    <source>
        <dbReference type="ARBA" id="ARBA00022692"/>
    </source>
</evidence>
<comment type="subcellular location">
    <subcellularLocation>
        <location evidence="1">Membrane</location>
        <topology evidence="1">Multi-pass membrane protein</topology>
    </subcellularLocation>
</comment>
<dbReference type="InterPro" id="IPR013525">
    <property type="entry name" value="ABC2_TM"/>
</dbReference>
<evidence type="ECO:0000313" key="7">
    <source>
        <dbReference type="EMBL" id="HCB76872.1"/>
    </source>
</evidence>
<keyword evidence="4 5" id="KW-0472">Membrane</keyword>